<evidence type="ECO:0000256" key="4">
    <source>
        <dbReference type="ARBA" id="ARBA00023163"/>
    </source>
</evidence>
<keyword evidence="5" id="KW-0539">Nucleus</keyword>
<evidence type="ECO:0000256" key="3">
    <source>
        <dbReference type="ARBA" id="ARBA00023125"/>
    </source>
</evidence>
<dbReference type="InterPro" id="IPR011598">
    <property type="entry name" value="bHLH_dom"/>
</dbReference>
<evidence type="ECO:0000259" key="6">
    <source>
        <dbReference type="PROSITE" id="PS50888"/>
    </source>
</evidence>
<sequence>MLRDRRKKINSLFSSLRSSLPTLDQSVSNYSGVPYILDVLKECARNLARKLSISETNSRGLKYIPEVHEQAKKLLQNKEELLINSGIEHYVKPQPKAVSSYISTVPAWRQRSDGPNFIVQLIHNFSISNVLTGLEEDGVCSCGCFIFKVARGKAFLH</sequence>
<dbReference type="PANTHER" id="PTHR13935:SF41">
    <property type="entry name" value="TRANSCRIPTION FACTOR ORG2-RELATED"/>
    <property type="match status" value="1"/>
</dbReference>
<dbReference type="SUPFAM" id="SSF47459">
    <property type="entry name" value="HLH, helix-loop-helix DNA-binding domain"/>
    <property type="match status" value="1"/>
</dbReference>
<keyword evidence="4" id="KW-0804">Transcription</keyword>
<evidence type="ECO:0000313" key="8">
    <source>
        <dbReference type="Proteomes" id="UP000824890"/>
    </source>
</evidence>
<dbReference type="EMBL" id="JAGKQM010000009">
    <property type="protein sequence ID" value="KAH0912262.1"/>
    <property type="molecule type" value="Genomic_DNA"/>
</dbReference>
<gene>
    <name evidence="7" type="ORF">HID58_035583</name>
</gene>
<reference evidence="7 8" key="1">
    <citation type="submission" date="2021-05" db="EMBL/GenBank/DDBJ databases">
        <title>Genome Assembly of Synthetic Allotetraploid Brassica napus Reveals Homoeologous Exchanges between Subgenomes.</title>
        <authorList>
            <person name="Davis J.T."/>
        </authorList>
    </citation>
    <scope>NUCLEOTIDE SEQUENCE [LARGE SCALE GENOMIC DNA]</scope>
    <source>
        <strain evidence="8">cv. Da-Ae</strain>
        <tissue evidence="7">Seedling</tissue>
    </source>
</reference>
<keyword evidence="3" id="KW-0238">DNA-binding</keyword>
<organism evidence="7 8">
    <name type="scientific">Brassica napus</name>
    <name type="common">Rape</name>
    <dbReference type="NCBI Taxonomy" id="3708"/>
    <lineage>
        <taxon>Eukaryota</taxon>
        <taxon>Viridiplantae</taxon>
        <taxon>Streptophyta</taxon>
        <taxon>Embryophyta</taxon>
        <taxon>Tracheophyta</taxon>
        <taxon>Spermatophyta</taxon>
        <taxon>Magnoliopsida</taxon>
        <taxon>eudicotyledons</taxon>
        <taxon>Gunneridae</taxon>
        <taxon>Pentapetalae</taxon>
        <taxon>rosids</taxon>
        <taxon>malvids</taxon>
        <taxon>Brassicales</taxon>
        <taxon>Brassicaceae</taxon>
        <taxon>Brassiceae</taxon>
        <taxon>Brassica</taxon>
    </lineage>
</organism>
<feature type="domain" description="BHLH" evidence="6">
    <location>
        <begin position="1"/>
        <end position="67"/>
    </location>
</feature>
<dbReference type="Proteomes" id="UP000824890">
    <property type="component" value="Unassembled WGS sequence"/>
</dbReference>
<evidence type="ECO:0000256" key="2">
    <source>
        <dbReference type="ARBA" id="ARBA00023015"/>
    </source>
</evidence>
<comment type="subcellular location">
    <subcellularLocation>
        <location evidence="1">Nucleus</location>
    </subcellularLocation>
</comment>
<proteinExistence type="predicted"/>
<dbReference type="InterPro" id="IPR015660">
    <property type="entry name" value="MASH1/Ascl1a-like"/>
</dbReference>
<accession>A0ABQ8C669</accession>
<dbReference type="PROSITE" id="PS50888">
    <property type="entry name" value="BHLH"/>
    <property type="match status" value="1"/>
</dbReference>
<dbReference type="PANTHER" id="PTHR13935">
    <property type="entry name" value="ACHAETE-SCUTE TRANSCRIPTION FACTOR-RELATED"/>
    <property type="match status" value="1"/>
</dbReference>
<evidence type="ECO:0000256" key="1">
    <source>
        <dbReference type="ARBA" id="ARBA00004123"/>
    </source>
</evidence>
<evidence type="ECO:0000313" key="7">
    <source>
        <dbReference type="EMBL" id="KAH0912262.1"/>
    </source>
</evidence>
<feature type="non-terminal residue" evidence="7">
    <location>
        <position position="157"/>
    </location>
</feature>
<name>A0ABQ8C669_BRANA</name>
<dbReference type="Pfam" id="PF00010">
    <property type="entry name" value="HLH"/>
    <property type="match status" value="1"/>
</dbReference>
<dbReference type="InterPro" id="IPR036638">
    <property type="entry name" value="HLH_DNA-bd_sf"/>
</dbReference>
<keyword evidence="2" id="KW-0805">Transcription regulation</keyword>
<evidence type="ECO:0000256" key="5">
    <source>
        <dbReference type="ARBA" id="ARBA00023242"/>
    </source>
</evidence>
<keyword evidence="8" id="KW-1185">Reference proteome</keyword>
<comment type="caution">
    <text evidence="7">The sequence shown here is derived from an EMBL/GenBank/DDBJ whole genome shotgun (WGS) entry which is preliminary data.</text>
</comment>
<protein>
    <recommendedName>
        <fullName evidence="6">BHLH domain-containing protein</fullName>
    </recommendedName>
</protein>
<dbReference type="Gene3D" id="4.10.280.10">
    <property type="entry name" value="Helix-loop-helix DNA-binding domain"/>
    <property type="match status" value="1"/>
</dbReference>